<protein>
    <submittedName>
        <fullName evidence="10">Transporter</fullName>
    </submittedName>
</protein>
<feature type="signal peptide" evidence="9">
    <location>
        <begin position="1"/>
        <end position="20"/>
    </location>
</feature>
<evidence type="ECO:0000256" key="9">
    <source>
        <dbReference type="SAM" id="SignalP"/>
    </source>
</evidence>
<keyword evidence="8" id="KW-0175">Coiled coil</keyword>
<dbReference type="InterPro" id="IPR003423">
    <property type="entry name" value="OMP_efflux"/>
</dbReference>
<dbReference type="InterPro" id="IPR051906">
    <property type="entry name" value="TolC-like"/>
</dbReference>
<evidence type="ECO:0000256" key="5">
    <source>
        <dbReference type="ARBA" id="ARBA00022692"/>
    </source>
</evidence>
<gene>
    <name evidence="10" type="ORF">MHY01S_16690</name>
</gene>
<evidence type="ECO:0000256" key="6">
    <source>
        <dbReference type="ARBA" id="ARBA00023136"/>
    </source>
</evidence>
<feature type="coiled-coil region" evidence="8">
    <location>
        <begin position="328"/>
        <end position="418"/>
    </location>
</feature>
<dbReference type="EMBL" id="BJXL01000047">
    <property type="protein sequence ID" value="GEM83503.1"/>
    <property type="molecule type" value="Genomic_DNA"/>
</dbReference>
<dbReference type="Pfam" id="PF02321">
    <property type="entry name" value="OEP"/>
    <property type="match status" value="2"/>
</dbReference>
<evidence type="ECO:0000256" key="3">
    <source>
        <dbReference type="ARBA" id="ARBA00022448"/>
    </source>
</evidence>
<reference evidence="10 11" key="1">
    <citation type="submission" date="2019-07" db="EMBL/GenBank/DDBJ databases">
        <title>Whole genome shotgun sequence of Meiothermus hypogaeus NBRC 106114.</title>
        <authorList>
            <person name="Hosoyama A."/>
            <person name="Uohara A."/>
            <person name="Ohji S."/>
            <person name="Ichikawa N."/>
        </authorList>
    </citation>
    <scope>NUCLEOTIDE SEQUENCE [LARGE SCALE GENOMIC DNA]</scope>
    <source>
        <strain evidence="10 11">NBRC 106114</strain>
    </source>
</reference>
<keyword evidence="9" id="KW-0732">Signal</keyword>
<dbReference type="GO" id="GO:1990281">
    <property type="term" value="C:efflux pump complex"/>
    <property type="evidence" value="ECO:0007669"/>
    <property type="project" value="TreeGrafter"/>
</dbReference>
<keyword evidence="4" id="KW-1134">Transmembrane beta strand</keyword>
<feature type="chain" id="PRO_5022144165" evidence="9">
    <location>
        <begin position="21"/>
        <end position="442"/>
    </location>
</feature>
<organism evidence="10 11">
    <name type="scientific">Meiothermus hypogaeus NBRC 106114</name>
    <dbReference type="NCBI Taxonomy" id="1227553"/>
    <lineage>
        <taxon>Bacteria</taxon>
        <taxon>Thermotogati</taxon>
        <taxon>Deinococcota</taxon>
        <taxon>Deinococci</taxon>
        <taxon>Thermales</taxon>
        <taxon>Thermaceae</taxon>
        <taxon>Meiothermus</taxon>
    </lineage>
</organism>
<dbReference type="GO" id="GO:0009279">
    <property type="term" value="C:cell outer membrane"/>
    <property type="evidence" value="ECO:0007669"/>
    <property type="project" value="UniProtKB-SubCell"/>
</dbReference>
<evidence type="ECO:0000313" key="11">
    <source>
        <dbReference type="Proteomes" id="UP000321197"/>
    </source>
</evidence>
<comment type="subcellular location">
    <subcellularLocation>
        <location evidence="1">Cell outer membrane</location>
    </subcellularLocation>
</comment>
<dbReference type="GO" id="GO:0015288">
    <property type="term" value="F:porin activity"/>
    <property type="evidence" value="ECO:0007669"/>
    <property type="project" value="TreeGrafter"/>
</dbReference>
<keyword evidence="6" id="KW-0472">Membrane</keyword>
<dbReference type="PANTHER" id="PTHR30026:SF20">
    <property type="entry name" value="OUTER MEMBRANE PROTEIN TOLC"/>
    <property type="match status" value="1"/>
</dbReference>
<keyword evidence="3" id="KW-0813">Transport</keyword>
<name>A0A511R1L8_9DEIN</name>
<evidence type="ECO:0000256" key="7">
    <source>
        <dbReference type="ARBA" id="ARBA00023237"/>
    </source>
</evidence>
<proteinExistence type="inferred from homology"/>
<dbReference type="AlphaFoldDB" id="A0A511R1L8"/>
<dbReference type="PANTHER" id="PTHR30026">
    <property type="entry name" value="OUTER MEMBRANE PROTEIN TOLC"/>
    <property type="match status" value="1"/>
</dbReference>
<dbReference type="RefSeq" id="WP_240637081.1">
    <property type="nucleotide sequence ID" value="NZ_BJXL01000047.1"/>
</dbReference>
<dbReference type="Proteomes" id="UP000321197">
    <property type="component" value="Unassembled WGS sequence"/>
</dbReference>
<dbReference type="Gene3D" id="1.20.1600.10">
    <property type="entry name" value="Outer membrane efflux proteins (OEP)"/>
    <property type="match status" value="1"/>
</dbReference>
<evidence type="ECO:0000256" key="2">
    <source>
        <dbReference type="ARBA" id="ARBA00007613"/>
    </source>
</evidence>
<accession>A0A511R1L8</accession>
<comment type="similarity">
    <text evidence="2">Belongs to the outer membrane factor (OMF) (TC 1.B.17) family.</text>
</comment>
<evidence type="ECO:0000256" key="1">
    <source>
        <dbReference type="ARBA" id="ARBA00004442"/>
    </source>
</evidence>
<dbReference type="GO" id="GO:0015562">
    <property type="term" value="F:efflux transmembrane transporter activity"/>
    <property type="evidence" value="ECO:0007669"/>
    <property type="project" value="InterPro"/>
</dbReference>
<evidence type="ECO:0000256" key="4">
    <source>
        <dbReference type="ARBA" id="ARBA00022452"/>
    </source>
</evidence>
<evidence type="ECO:0000313" key="10">
    <source>
        <dbReference type="EMBL" id="GEM83503.1"/>
    </source>
</evidence>
<comment type="caution">
    <text evidence="10">The sequence shown here is derived from an EMBL/GenBank/DDBJ whole genome shotgun (WGS) entry which is preliminary data.</text>
</comment>
<evidence type="ECO:0000256" key="8">
    <source>
        <dbReference type="SAM" id="Coils"/>
    </source>
</evidence>
<keyword evidence="7" id="KW-0998">Cell outer membrane</keyword>
<sequence length="442" mass="46287">MKNLVPTIATLLALAPPVLAQGALELPQALQALPGTLDWRSADLNYESAVRQLEAAQAALGFKLSGGADYTLRESGSNLSLSGTASLGVLPWSTSADAARSAERALERAALTRRDARNTLYLALHTQYFNLRQAQTDLSIAQATLALRERQLQIVTAQNQAGTATLSDLLTTQQNLDTARSGLVSAQGALELARLTLASTLGLSPQQLGNPVTPPEEPSLPGESLEALLQRALASRSDVLRALSQLRDAEENLASAERDRLIPNASVSAVYSDSGISLSSGLNFKSGTASLSGAVPLVQGSGGALQQGWSVGFSLSMPIFDPVADSRIRTAQTALQVAQQALESTRKAAELDVRQKYQNLQTARAAISAARAGLNAANQNLRTAQARLQAGTGTSVDVQATQLNLLQAQRNLEAALTQAQLAALALQNALGQDLTTTLGGSK</sequence>
<keyword evidence="5" id="KW-0812">Transmembrane</keyword>
<dbReference type="SUPFAM" id="SSF56954">
    <property type="entry name" value="Outer membrane efflux proteins (OEP)"/>
    <property type="match status" value="1"/>
</dbReference>